<evidence type="ECO:0000256" key="1">
    <source>
        <dbReference type="SAM" id="Phobius"/>
    </source>
</evidence>
<feature type="transmembrane region" description="Helical" evidence="1">
    <location>
        <begin position="6"/>
        <end position="26"/>
    </location>
</feature>
<organism evidence="2 3">
    <name type="scientific">Pseudonocardia humida</name>
    <dbReference type="NCBI Taxonomy" id="2800819"/>
    <lineage>
        <taxon>Bacteria</taxon>
        <taxon>Bacillati</taxon>
        <taxon>Actinomycetota</taxon>
        <taxon>Actinomycetes</taxon>
        <taxon>Pseudonocardiales</taxon>
        <taxon>Pseudonocardiaceae</taxon>
        <taxon>Pseudonocardia</taxon>
    </lineage>
</organism>
<evidence type="ECO:0000313" key="2">
    <source>
        <dbReference type="EMBL" id="MCO1659193.1"/>
    </source>
</evidence>
<gene>
    <name evidence="2" type="ORF">KDL28_29390</name>
</gene>
<keyword evidence="1" id="KW-0812">Transmembrane</keyword>
<name>A0ABT1A8F6_9PSEU</name>
<comment type="caution">
    <text evidence="2">The sequence shown here is derived from an EMBL/GenBank/DDBJ whole genome shotgun (WGS) entry which is preliminary data.</text>
</comment>
<dbReference type="Proteomes" id="UP001165283">
    <property type="component" value="Unassembled WGS sequence"/>
</dbReference>
<accession>A0ABT1A8F6</accession>
<sequence length="169" mass="18516">MLALSIIAICISGLALVVAVLAMLATRRNAEVAVRKELRELADRDDAEGPQFTAEPAQVHDRKAAVKIRVAGGPGAIAVSIRPADVPWCRGVSSGDREVADEVWFPPREPGDVVTVTVHLTVDPWEGHTDSVALPLLLDAQSREERPRRWERRVSVQLVPPVQPWAEWA</sequence>
<protein>
    <submittedName>
        <fullName evidence="2">Uncharacterized protein</fullName>
    </submittedName>
</protein>
<proteinExistence type="predicted"/>
<dbReference type="EMBL" id="JAGSOV010000063">
    <property type="protein sequence ID" value="MCO1659193.1"/>
    <property type="molecule type" value="Genomic_DNA"/>
</dbReference>
<keyword evidence="3" id="KW-1185">Reference proteome</keyword>
<dbReference type="RefSeq" id="WP_252443917.1">
    <property type="nucleotide sequence ID" value="NZ_JAGSOV010000063.1"/>
</dbReference>
<evidence type="ECO:0000313" key="3">
    <source>
        <dbReference type="Proteomes" id="UP001165283"/>
    </source>
</evidence>
<reference evidence="2" key="1">
    <citation type="submission" date="2021-04" db="EMBL/GenBank/DDBJ databases">
        <title>Pseudonocardia sp. nov., isolated from sandy soil of mangrove forest.</title>
        <authorList>
            <person name="Zan Z."/>
            <person name="Huang R."/>
            <person name="Liu W."/>
        </authorList>
    </citation>
    <scope>NUCLEOTIDE SEQUENCE</scope>
    <source>
        <strain evidence="2">S2-4</strain>
    </source>
</reference>
<keyword evidence="1" id="KW-1133">Transmembrane helix</keyword>
<keyword evidence="1" id="KW-0472">Membrane</keyword>